<feature type="region of interest" description="Disordered" evidence="1">
    <location>
        <begin position="1"/>
        <end position="63"/>
    </location>
</feature>
<dbReference type="AlphaFoldDB" id="A0A1Z1FCK4"/>
<dbReference type="KEGG" id="cman:A9D14_10015"/>
<accession>A0A1Z1FCK4</accession>
<gene>
    <name evidence="2" type="ORF">A9D14_10015</name>
</gene>
<evidence type="ECO:0000313" key="3">
    <source>
        <dbReference type="Proteomes" id="UP000195807"/>
    </source>
</evidence>
<evidence type="ECO:0000313" key="2">
    <source>
        <dbReference type="EMBL" id="ARU16453.1"/>
    </source>
</evidence>
<keyword evidence="3" id="KW-1185">Reference proteome</keyword>
<organism evidence="2 3">
    <name type="scientific">Croceicoccus marinus</name>
    <dbReference type="NCBI Taxonomy" id="450378"/>
    <lineage>
        <taxon>Bacteria</taxon>
        <taxon>Pseudomonadati</taxon>
        <taxon>Pseudomonadota</taxon>
        <taxon>Alphaproteobacteria</taxon>
        <taxon>Sphingomonadales</taxon>
        <taxon>Erythrobacteraceae</taxon>
        <taxon>Croceicoccus</taxon>
    </lineage>
</organism>
<dbReference type="RefSeq" id="WP_066845860.1">
    <property type="nucleotide sequence ID" value="NZ_CP019602.1"/>
</dbReference>
<feature type="compositionally biased region" description="Basic and acidic residues" evidence="1">
    <location>
        <begin position="10"/>
        <end position="28"/>
    </location>
</feature>
<reference evidence="2 3" key="1">
    <citation type="submission" date="2017-01" db="EMBL/GenBank/DDBJ databases">
        <title>Complete genome sequence of esterase-producing bacterium Croceicoccus marinus E4A9.</title>
        <authorList>
            <person name="Wu Y.-H."/>
            <person name="Cheng H."/>
            <person name="Xu L."/>
            <person name="Huo Y.-Y."/>
            <person name="Wang C.-S."/>
            <person name="Xu X.-W."/>
        </authorList>
    </citation>
    <scope>NUCLEOTIDE SEQUENCE [LARGE SCALE GENOMIC DNA]</scope>
    <source>
        <strain evidence="2 3">E4A9</strain>
    </source>
</reference>
<protein>
    <submittedName>
        <fullName evidence="2">Uncharacterized protein</fullName>
    </submittedName>
</protein>
<dbReference type="STRING" id="450378.GCA_001661675_02018"/>
<dbReference type="Proteomes" id="UP000195807">
    <property type="component" value="Chromosome"/>
</dbReference>
<proteinExistence type="predicted"/>
<evidence type="ECO:0000256" key="1">
    <source>
        <dbReference type="SAM" id="MobiDB-lite"/>
    </source>
</evidence>
<feature type="compositionally biased region" description="Basic and acidic residues" evidence="1">
    <location>
        <begin position="35"/>
        <end position="56"/>
    </location>
</feature>
<dbReference type="EMBL" id="CP019602">
    <property type="protein sequence ID" value="ARU16453.1"/>
    <property type="molecule type" value="Genomic_DNA"/>
</dbReference>
<sequence>MTDKTNPPRSEGKPDKDPSDIPTTDRPRQNSKLYNEMRKEDSVDPEQYPKKDRDAADLTGKNQ</sequence>
<name>A0A1Z1FCK4_9SPHN</name>